<evidence type="ECO:0000313" key="3">
    <source>
        <dbReference type="Proteomes" id="UP001601992"/>
    </source>
</evidence>
<comment type="caution">
    <text evidence="2">The sequence shown here is derived from an EMBL/GenBank/DDBJ whole genome shotgun (WGS) entry which is preliminary data.</text>
</comment>
<protein>
    <submittedName>
        <fullName evidence="2">Uncharacterized protein</fullName>
    </submittedName>
</protein>
<organism evidence="2 3">
    <name type="scientific">Nocardia jiangxiensis</name>
    <dbReference type="NCBI Taxonomy" id="282685"/>
    <lineage>
        <taxon>Bacteria</taxon>
        <taxon>Bacillati</taxon>
        <taxon>Actinomycetota</taxon>
        <taxon>Actinomycetes</taxon>
        <taxon>Mycobacteriales</taxon>
        <taxon>Nocardiaceae</taxon>
        <taxon>Nocardia</taxon>
    </lineage>
</organism>
<feature type="chain" id="PRO_5045655705" evidence="1">
    <location>
        <begin position="31"/>
        <end position="137"/>
    </location>
</feature>
<proteinExistence type="predicted"/>
<reference evidence="2 3" key="1">
    <citation type="submission" date="2024-10" db="EMBL/GenBank/DDBJ databases">
        <title>The Natural Products Discovery Center: Release of the First 8490 Sequenced Strains for Exploring Actinobacteria Biosynthetic Diversity.</title>
        <authorList>
            <person name="Kalkreuter E."/>
            <person name="Kautsar S.A."/>
            <person name="Yang D."/>
            <person name="Bader C.D."/>
            <person name="Teijaro C.N."/>
            <person name="Fluegel L."/>
            <person name="Davis C.M."/>
            <person name="Simpson J.R."/>
            <person name="Lauterbach L."/>
            <person name="Steele A.D."/>
            <person name="Gui C."/>
            <person name="Meng S."/>
            <person name="Li G."/>
            <person name="Viehrig K."/>
            <person name="Ye F."/>
            <person name="Su P."/>
            <person name="Kiefer A.F."/>
            <person name="Nichols A."/>
            <person name="Cepeda A.J."/>
            <person name="Yan W."/>
            <person name="Fan B."/>
            <person name="Jiang Y."/>
            <person name="Adhikari A."/>
            <person name="Zheng C.-J."/>
            <person name="Schuster L."/>
            <person name="Cowan T.M."/>
            <person name="Smanski M.J."/>
            <person name="Chevrette M.G."/>
            <person name="De Carvalho L.P.S."/>
            <person name="Shen B."/>
        </authorList>
    </citation>
    <scope>NUCLEOTIDE SEQUENCE [LARGE SCALE GENOMIC DNA]</scope>
    <source>
        <strain evidence="2 3">NPDC002593</strain>
    </source>
</reference>
<gene>
    <name evidence="2" type="ORF">ACFYXQ_25675</name>
</gene>
<evidence type="ECO:0000256" key="1">
    <source>
        <dbReference type="SAM" id="SignalP"/>
    </source>
</evidence>
<feature type="signal peptide" evidence="1">
    <location>
        <begin position="1"/>
        <end position="30"/>
    </location>
</feature>
<keyword evidence="3" id="KW-1185">Reference proteome</keyword>
<sequence length="137" mass="14439">MSRAQHTRISVAAVGAVGVVFAVGAATASAAPSVDVHGGNTITAQVSGEKPGHSCRIAATGVETPWRPVNGDGTVRLDSGPVRHGRHDARVVCENPRVGAASVHTVGHEQDVFTGQWAPAFEFLQHHRLEFLTPREH</sequence>
<evidence type="ECO:0000313" key="2">
    <source>
        <dbReference type="EMBL" id="MFF3571174.1"/>
    </source>
</evidence>
<accession>A0ABW6S7I7</accession>
<keyword evidence="1" id="KW-0732">Signal</keyword>
<dbReference type="Proteomes" id="UP001601992">
    <property type="component" value="Unassembled WGS sequence"/>
</dbReference>
<dbReference type="EMBL" id="JBIAQY010000009">
    <property type="protein sequence ID" value="MFF3571174.1"/>
    <property type="molecule type" value="Genomic_DNA"/>
</dbReference>
<name>A0ABW6S7I7_9NOCA</name>
<dbReference type="RefSeq" id="WP_040825056.1">
    <property type="nucleotide sequence ID" value="NZ_JBIAQY010000009.1"/>
</dbReference>